<reference evidence="1 2" key="1">
    <citation type="journal article" date="2018" name="Sci. Data">
        <title>The draft genome sequence of cork oak.</title>
        <authorList>
            <person name="Ramos A.M."/>
            <person name="Usie A."/>
            <person name="Barbosa P."/>
            <person name="Barros P.M."/>
            <person name="Capote T."/>
            <person name="Chaves I."/>
            <person name="Simoes F."/>
            <person name="Abreu I."/>
            <person name="Carrasquinho I."/>
            <person name="Faro C."/>
            <person name="Guimaraes J.B."/>
            <person name="Mendonca D."/>
            <person name="Nobrega F."/>
            <person name="Rodrigues L."/>
            <person name="Saibo N.J.M."/>
            <person name="Varela M.C."/>
            <person name="Egas C."/>
            <person name="Matos J."/>
            <person name="Miguel C.M."/>
            <person name="Oliveira M.M."/>
            <person name="Ricardo C.P."/>
            <person name="Goncalves S."/>
        </authorList>
    </citation>
    <scope>NUCLEOTIDE SEQUENCE [LARGE SCALE GENOMIC DNA]</scope>
    <source>
        <strain evidence="2">cv. HL8</strain>
    </source>
</reference>
<sequence length="26" mass="3121">MLFYLLRSTGSQFCLTLPCRKLFRIL</sequence>
<proteinExistence type="predicted"/>
<dbReference type="Proteomes" id="UP000237347">
    <property type="component" value="Unassembled WGS sequence"/>
</dbReference>
<gene>
    <name evidence="1" type="ORF">CFP56_017012</name>
</gene>
<name>A0AAW0KMY7_QUESU</name>
<comment type="caution">
    <text evidence="1">The sequence shown here is derived from an EMBL/GenBank/DDBJ whole genome shotgun (WGS) entry which is preliminary data.</text>
</comment>
<accession>A0AAW0KMY7</accession>
<dbReference type="AlphaFoldDB" id="A0AAW0KMY7"/>
<keyword evidence="2" id="KW-1185">Reference proteome</keyword>
<protein>
    <submittedName>
        <fullName evidence="1">Uncharacterized protein</fullName>
    </submittedName>
</protein>
<evidence type="ECO:0000313" key="2">
    <source>
        <dbReference type="Proteomes" id="UP000237347"/>
    </source>
</evidence>
<evidence type="ECO:0000313" key="1">
    <source>
        <dbReference type="EMBL" id="KAK7840162.1"/>
    </source>
</evidence>
<dbReference type="EMBL" id="PKMF04000268">
    <property type="protein sequence ID" value="KAK7840162.1"/>
    <property type="molecule type" value="Genomic_DNA"/>
</dbReference>
<organism evidence="1 2">
    <name type="scientific">Quercus suber</name>
    <name type="common">Cork oak</name>
    <dbReference type="NCBI Taxonomy" id="58331"/>
    <lineage>
        <taxon>Eukaryota</taxon>
        <taxon>Viridiplantae</taxon>
        <taxon>Streptophyta</taxon>
        <taxon>Embryophyta</taxon>
        <taxon>Tracheophyta</taxon>
        <taxon>Spermatophyta</taxon>
        <taxon>Magnoliopsida</taxon>
        <taxon>eudicotyledons</taxon>
        <taxon>Gunneridae</taxon>
        <taxon>Pentapetalae</taxon>
        <taxon>rosids</taxon>
        <taxon>fabids</taxon>
        <taxon>Fagales</taxon>
        <taxon>Fagaceae</taxon>
        <taxon>Quercus</taxon>
    </lineage>
</organism>